<keyword evidence="2" id="KW-1185">Reference proteome</keyword>
<protein>
    <submittedName>
        <fullName evidence="1">Uncharacterized protein</fullName>
    </submittedName>
</protein>
<organism evidence="1 2">
    <name type="scientific">Cichorium intybus</name>
    <name type="common">Chicory</name>
    <dbReference type="NCBI Taxonomy" id="13427"/>
    <lineage>
        <taxon>Eukaryota</taxon>
        <taxon>Viridiplantae</taxon>
        <taxon>Streptophyta</taxon>
        <taxon>Embryophyta</taxon>
        <taxon>Tracheophyta</taxon>
        <taxon>Spermatophyta</taxon>
        <taxon>Magnoliopsida</taxon>
        <taxon>eudicotyledons</taxon>
        <taxon>Gunneridae</taxon>
        <taxon>Pentapetalae</taxon>
        <taxon>asterids</taxon>
        <taxon>campanulids</taxon>
        <taxon>Asterales</taxon>
        <taxon>Asteraceae</taxon>
        <taxon>Cichorioideae</taxon>
        <taxon>Cichorieae</taxon>
        <taxon>Cichoriinae</taxon>
        <taxon>Cichorium</taxon>
    </lineage>
</organism>
<evidence type="ECO:0000313" key="2">
    <source>
        <dbReference type="Proteomes" id="UP001055811"/>
    </source>
</evidence>
<accession>A0ACB9DUV4</accession>
<reference evidence="1 2" key="2">
    <citation type="journal article" date="2022" name="Mol. Ecol. Resour.">
        <title>The genomes of chicory, endive, great burdock and yacon provide insights into Asteraceae paleo-polyploidization history and plant inulin production.</title>
        <authorList>
            <person name="Fan W."/>
            <person name="Wang S."/>
            <person name="Wang H."/>
            <person name="Wang A."/>
            <person name="Jiang F."/>
            <person name="Liu H."/>
            <person name="Zhao H."/>
            <person name="Xu D."/>
            <person name="Zhang Y."/>
        </authorList>
    </citation>
    <scope>NUCLEOTIDE SEQUENCE [LARGE SCALE GENOMIC DNA]</scope>
    <source>
        <strain evidence="2">cv. Punajuju</strain>
        <tissue evidence="1">Leaves</tissue>
    </source>
</reference>
<dbReference type="Proteomes" id="UP001055811">
    <property type="component" value="Linkage Group LG04"/>
</dbReference>
<sequence length="98" mass="11213">MEKKWKVSKEDPCNQSSSSSQLRSLSKKNFPKSPLNRSFSQKSTSKSSTSKSASLSRSKSDNFTTKCSSFTKEHKGRFYILKRCISMLVSWKKHHNDS</sequence>
<comment type="caution">
    <text evidence="1">The sequence shown here is derived from an EMBL/GenBank/DDBJ whole genome shotgun (WGS) entry which is preliminary data.</text>
</comment>
<gene>
    <name evidence="1" type="ORF">L2E82_20718</name>
</gene>
<proteinExistence type="predicted"/>
<name>A0ACB9DUV4_CICIN</name>
<dbReference type="EMBL" id="CM042012">
    <property type="protein sequence ID" value="KAI3750093.1"/>
    <property type="molecule type" value="Genomic_DNA"/>
</dbReference>
<evidence type="ECO:0000313" key="1">
    <source>
        <dbReference type="EMBL" id="KAI3750093.1"/>
    </source>
</evidence>
<reference evidence="2" key="1">
    <citation type="journal article" date="2022" name="Mol. Ecol. Resour.">
        <title>The genomes of chicory, endive, great burdock and yacon provide insights into Asteraceae palaeo-polyploidization history and plant inulin production.</title>
        <authorList>
            <person name="Fan W."/>
            <person name="Wang S."/>
            <person name="Wang H."/>
            <person name="Wang A."/>
            <person name="Jiang F."/>
            <person name="Liu H."/>
            <person name="Zhao H."/>
            <person name="Xu D."/>
            <person name="Zhang Y."/>
        </authorList>
    </citation>
    <scope>NUCLEOTIDE SEQUENCE [LARGE SCALE GENOMIC DNA]</scope>
    <source>
        <strain evidence="2">cv. Punajuju</strain>
    </source>
</reference>